<keyword evidence="1" id="KW-0479">Metal-binding</keyword>
<dbReference type="Proteomes" id="UP001175353">
    <property type="component" value="Unassembled WGS sequence"/>
</dbReference>
<name>A0AAN6KVX6_9PEZI</name>
<dbReference type="InterPro" id="IPR022755">
    <property type="entry name" value="Znf_C2H2_jaz"/>
</dbReference>
<dbReference type="PANTHER" id="PTHR24409">
    <property type="entry name" value="ZINC FINGER PROTEIN 142"/>
    <property type="match status" value="1"/>
</dbReference>
<dbReference type="GO" id="GO:0005634">
    <property type="term" value="C:nucleus"/>
    <property type="evidence" value="ECO:0007669"/>
    <property type="project" value="TreeGrafter"/>
</dbReference>
<protein>
    <recommendedName>
        <fullName evidence="6">C2H2-type domain-containing protein</fullName>
    </recommendedName>
</protein>
<dbReference type="PROSITE" id="PS50157">
    <property type="entry name" value="ZINC_FINGER_C2H2_2"/>
    <property type="match status" value="3"/>
</dbReference>
<evidence type="ECO:0000313" key="8">
    <source>
        <dbReference type="Proteomes" id="UP001175353"/>
    </source>
</evidence>
<evidence type="ECO:0000256" key="4">
    <source>
        <dbReference type="ARBA" id="ARBA00022833"/>
    </source>
</evidence>
<dbReference type="InterPro" id="IPR041661">
    <property type="entry name" value="ZN622/Rei1/Reh1_Znf-C2H2"/>
</dbReference>
<dbReference type="Gene3D" id="3.30.160.60">
    <property type="entry name" value="Classic Zinc Finger"/>
    <property type="match status" value="3"/>
</dbReference>
<organism evidence="7 8">
    <name type="scientific">Friedmanniomyces endolithicus</name>
    <dbReference type="NCBI Taxonomy" id="329885"/>
    <lineage>
        <taxon>Eukaryota</taxon>
        <taxon>Fungi</taxon>
        <taxon>Dikarya</taxon>
        <taxon>Ascomycota</taxon>
        <taxon>Pezizomycotina</taxon>
        <taxon>Dothideomycetes</taxon>
        <taxon>Dothideomycetidae</taxon>
        <taxon>Mycosphaerellales</taxon>
        <taxon>Teratosphaeriaceae</taxon>
        <taxon>Friedmanniomyces</taxon>
    </lineage>
</organism>
<dbReference type="GO" id="GO:0000981">
    <property type="term" value="F:DNA-binding transcription factor activity, RNA polymerase II-specific"/>
    <property type="evidence" value="ECO:0007669"/>
    <property type="project" value="TreeGrafter"/>
</dbReference>
<dbReference type="AlphaFoldDB" id="A0AAN6KVX6"/>
<dbReference type="SMART" id="SM00355">
    <property type="entry name" value="ZnF_C2H2"/>
    <property type="match status" value="6"/>
</dbReference>
<dbReference type="InterPro" id="IPR013087">
    <property type="entry name" value="Znf_C2H2_type"/>
</dbReference>
<evidence type="ECO:0000256" key="2">
    <source>
        <dbReference type="ARBA" id="ARBA00022737"/>
    </source>
</evidence>
<keyword evidence="3 5" id="KW-0863">Zinc-finger</keyword>
<dbReference type="SUPFAM" id="SSF57667">
    <property type="entry name" value="beta-beta-alpha zinc fingers"/>
    <property type="match status" value="2"/>
</dbReference>
<dbReference type="Pfam" id="PF12171">
    <property type="entry name" value="zf-C2H2_jaz"/>
    <property type="match status" value="2"/>
</dbReference>
<keyword evidence="2" id="KW-0677">Repeat</keyword>
<feature type="domain" description="C2H2-type" evidence="6">
    <location>
        <begin position="2"/>
        <end position="26"/>
    </location>
</feature>
<dbReference type="EMBL" id="JAUJLE010000024">
    <property type="protein sequence ID" value="KAK1004724.1"/>
    <property type="molecule type" value="Genomic_DNA"/>
</dbReference>
<proteinExistence type="predicted"/>
<dbReference type="PROSITE" id="PS00028">
    <property type="entry name" value="ZINC_FINGER_C2H2_1"/>
    <property type="match status" value="4"/>
</dbReference>
<evidence type="ECO:0000313" key="7">
    <source>
        <dbReference type="EMBL" id="KAK1004724.1"/>
    </source>
</evidence>
<feature type="domain" description="C2H2-type" evidence="6">
    <location>
        <begin position="163"/>
        <end position="192"/>
    </location>
</feature>
<feature type="domain" description="C2H2-type" evidence="6">
    <location>
        <begin position="58"/>
        <end position="87"/>
    </location>
</feature>
<dbReference type="GO" id="GO:0000977">
    <property type="term" value="F:RNA polymerase II transcription regulatory region sequence-specific DNA binding"/>
    <property type="evidence" value="ECO:0007669"/>
    <property type="project" value="TreeGrafter"/>
</dbReference>
<gene>
    <name evidence="7" type="ORF">LTR91_004219</name>
</gene>
<sequence length="243" mass="27995">MYECDTCTRCFVTEHQVDQHMDSKDHWAYDFKCDTCDDQYRTQEAVDEHMAKNGHCKNYCSDCDRHFQSESNYRAHRNSRLHLGRSIPCPFCRAAHTTASGLLHHLETASCPNARALNRDRILQIVRERDPHHVITKKQIGWHEDSTPMTYSATDAAWNGWEWECYLCHRGFGTVRALDQHLNSSVHRQKTYHCPKPACGREFTALAGLFGHWESESCGFMRFEKVQGRVGDVLSGGRLIGFG</sequence>
<keyword evidence="4" id="KW-0862">Zinc</keyword>
<evidence type="ECO:0000259" key="6">
    <source>
        <dbReference type="PROSITE" id="PS50157"/>
    </source>
</evidence>
<dbReference type="Pfam" id="PF12756">
    <property type="entry name" value="zf-C2H2_2"/>
    <property type="match status" value="1"/>
</dbReference>
<dbReference type="PANTHER" id="PTHR24409:SF356">
    <property type="entry name" value="C2H2 FINGER DOMAIN TRANSCRIPTION FACTOR (EUROFUNG)"/>
    <property type="match status" value="1"/>
</dbReference>
<evidence type="ECO:0000256" key="5">
    <source>
        <dbReference type="PROSITE-ProRule" id="PRU00042"/>
    </source>
</evidence>
<dbReference type="InterPro" id="IPR036236">
    <property type="entry name" value="Znf_C2H2_sf"/>
</dbReference>
<evidence type="ECO:0000256" key="3">
    <source>
        <dbReference type="ARBA" id="ARBA00022771"/>
    </source>
</evidence>
<comment type="caution">
    <text evidence="7">The sequence shown here is derived from an EMBL/GenBank/DDBJ whole genome shotgun (WGS) entry which is preliminary data.</text>
</comment>
<evidence type="ECO:0000256" key="1">
    <source>
        <dbReference type="ARBA" id="ARBA00022723"/>
    </source>
</evidence>
<keyword evidence="8" id="KW-1185">Reference proteome</keyword>
<accession>A0AAN6KVX6</accession>
<dbReference type="GO" id="GO:0008270">
    <property type="term" value="F:zinc ion binding"/>
    <property type="evidence" value="ECO:0007669"/>
    <property type="project" value="UniProtKB-KW"/>
</dbReference>
<reference evidence="7" key="1">
    <citation type="submission" date="2023-06" db="EMBL/GenBank/DDBJ databases">
        <title>Black Yeasts Isolated from many extreme environments.</title>
        <authorList>
            <person name="Coleine C."/>
            <person name="Stajich J.E."/>
            <person name="Selbmann L."/>
        </authorList>
    </citation>
    <scope>NUCLEOTIDE SEQUENCE</scope>
    <source>
        <strain evidence="7">CCFEE 5200</strain>
    </source>
</reference>